<dbReference type="EMBL" id="JBCHKQ010000004">
    <property type="protein sequence ID" value="MEM5948639.1"/>
    <property type="molecule type" value="Genomic_DNA"/>
</dbReference>
<dbReference type="Proteomes" id="UP001466331">
    <property type="component" value="Unassembled WGS sequence"/>
</dbReference>
<protein>
    <submittedName>
        <fullName evidence="2">Uncharacterized protein</fullName>
    </submittedName>
</protein>
<evidence type="ECO:0000313" key="2">
    <source>
        <dbReference type="EMBL" id="MEM5948639.1"/>
    </source>
</evidence>
<accession>A0ABU9UD91</accession>
<feature type="compositionally biased region" description="Basic and acidic residues" evidence="1">
    <location>
        <begin position="59"/>
        <end position="88"/>
    </location>
</feature>
<evidence type="ECO:0000313" key="3">
    <source>
        <dbReference type="Proteomes" id="UP001466331"/>
    </source>
</evidence>
<reference evidence="2 3" key="1">
    <citation type="submission" date="2024-03" db="EMBL/GenBank/DDBJ databases">
        <title>Ignisphaera cupida sp. nov., a hyperthermophilic hydrolytic archaeon from a hot spring of Kamchatka, and proposal of Ignisphaeraceae fam. nov.</title>
        <authorList>
            <person name="Podosokorskaya O.A."/>
            <person name="Elcheninov A.G."/>
            <person name="Maltseva A.I."/>
            <person name="Zayulina K.S."/>
            <person name="Novikov A."/>
            <person name="Merkel A.Y."/>
        </authorList>
    </citation>
    <scope>NUCLEOTIDE SEQUENCE [LARGE SCALE GENOMIC DNA]</scope>
    <source>
        <strain evidence="2 3">38H-sp</strain>
    </source>
</reference>
<dbReference type="RefSeq" id="WP_420070089.1">
    <property type="nucleotide sequence ID" value="NZ_JBCHKQ010000004.1"/>
</dbReference>
<comment type="caution">
    <text evidence="2">The sequence shown here is derived from an EMBL/GenBank/DDBJ whole genome shotgun (WGS) entry which is preliminary data.</text>
</comment>
<name>A0ABU9UD91_9SPIR</name>
<proteinExistence type="predicted"/>
<sequence length="109" mass="12165">MSLQPIDLQTLFTRLQEVGREQGGAKELPLHAQSVQAEEMVKKANQESHSVKQTSKAGEGPEKIKDEKSNQQQKEEREKKKEHEKGKQDSAAVMIVKDSDLGNNIDILG</sequence>
<gene>
    <name evidence="2" type="ORF">WKV44_08795</name>
</gene>
<evidence type="ECO:0000256" key="1">
    <source>
        <dbReference type="SAM" id="MobiDB-lite"/>
    </source>
</evidence>
<keyword evidence="3" id="KW-1185">Reference proteome</keyword>
<feature type="region of interest" description="Disordered" evidence="1">
    <location>
        <begin position="34"/>
        <end position="109"/>
    </location>
</feature>
<feature type="compositionally biased region" description="Basic and acidic residues" evidence="1">
    <location>
        <begin position="39"/>
        <end position="50"/>
    </location>
</feature>
<organism evidence="2 3">
    <name type="scientific">Rarispira pelagica</name>
    <dbReference type="NCBI Taxonomy" id="3141764"/>
    <lineage>
        <taxon>Bacteria</taxon>
        <taxon>Pseudomonadati</taxon>
        <taxon>Spirochaetota</taxon>
        <taxon>Spirochaetia</taxon>
        <taxon>Winmispirales</taxon>
        <taxon>Winmispiraceae</taxon>
        <taxon>Rarispira</taxon>
    </lineage>
</organism>